<dbReference type="Pfam" id="PF19786">
    <property type="entry name" value="DUF6270"/>
    <property type="match status" value="1"/>
</dbReference>
<accession>A0A3Q9NPZ2</accession>
<dbReference type="Proteomes" id="UP000283000">
    <property type="component" value="Chromosome"/>
</dbReference>
<organism evidence="1 2">
    <name type="scientific">Brevibacterium aurantiacum</name>
    <dbReference type="NCBI Taxonomy" id="273384"/>
    <lineage>
        <taxon>Bacteria</taxon>
        <taxon>Bacillati</taxon>
        <taxon>Actinomycetota</taxon>
        <taxon>Actinomycetes</taxon>
        <taxon>Micrococcales</taxon>
        <taxon>Brevibacteriaceae</taxon>
        <taxon>Brevibacterium</taxon>
    </lineage>
</organism>
<evidence type="ECO:0000313" key="2">
    <source>
        <dbReference type="Proteomes" id="UP000283000"/>
    </source>
</evidence>
<reference evidence="1 2" key="1">
    <citation type="submission" date="2017-12" db="EMBL/GenBank/DDBJ databases">
        <authorList>
            <person name="Levesque S."/>
        </authorList>
    </citation>
    <scope>NUCLEOTIDE SEQUENCE [LARGE SCALE GENOMIC DNA]</scope>
    <source>
        <strain evidence="1 2">SMQ-1417</strain>
    </source>
</reference>
<evidence type="ECO:0000313" key="1">
    <source>
        <dbReference type="EMBL" id="AZT92203.1"/>
    </source>
</evidence>
<sequence length="296" mass="33136">MKVAIFGSCVSRDSVEFMPEAEVVAYVARHSVTSLESPHGAAGIDLSELTSAFQERMVTNDLHGSGLERIVHAASDLDAVLLDLVDERRGFWEFPDGTTMTNSIEVESCGAAREARRGGARLIEFGDEEHFGRWKSGFIRLVGGLKSAELWEKTILLDIEWAGAVDGAQHPQSDSLAKLGRSWRRLQRATREANRRLTRGQGIAEALTSLRNVRPTEAEEYADRAVAANADYVRYRRFAQSMVKSTVTRASSQVRINRDHKWGPQPFHYRDEDYRSIVQSVRDLVESRGTSSTHDE</sequence>
<dbReference type="AlphaFoldDB" id="A0A3Q9NPZ2"/>
<protein>
    <submittedName>
        <fullName evidence="1">Uncharacterized protein</fullName>
    </submittedName>
</protein>
<proteinExistence type="predicted"/>
<dbReference type="EMBL" id="CP025330">
    <property type="protein sequence ID" value="AZT92203.1"/>
    <property type="molecule type" value="Genomic_DNA"/>
</dbReference>
<dbReference type="InterPro" id="IPR046237">
    <property type="entry name" value="DUF6270"/>
</dbReference>
<gene>
    <name evidence="1" type="ORF">CXR23_02780</name>
</gene>
<name>A0A3Q9NPZ2_BREAU</name>
<reference evidence="1 2" key="2">
    <citation type="submission" date="2019-01" db="EMBL/GenBank/DDBJ databases">
        <title>Comparative genomic analysis of Brevibacterium aurantiacum sheds light on its evolution and its adaptation to smear-ripened cheeses.</title>
        <authorList>
            <person name="Moineau S."/>
        </authorList>
    </citation>
    <scope>NUCLEOTIDE SEQUENCE [LARGE SCALE GENOMIC DNA]</scope>
    <source>
        <strain evidence="1 2">SMQ-1417</strain>
    </source>
</reference>